<organism evidence="1 2">
    <name type="scientific">Trichogramma kaykai</name>
    <dbReference type="NCBI Taxonomy" id="54128"/>
    <lineage>
        <taxon>Eukaryota</taxon>
        <taxon>Metazoa</taxon>
        <taxon>Ecdysozoa</taxon>
        <taxon>Arthropoda</taxon>
        <taxon>Hexapoda</taxon>
        <taxon>Insecta</taxon>
        <taxon>Pterygota</taxon>
        <taxon>Neoptera</taxon>
        <taxon>Endopterygota</taxon>
        <taxon>Hymenoptera</taxon>
        <taxon>Apocrita</taxon>
        <taxon>Proctotrupomorpha</taxon>
        <taxon>Chalcidoidea</taxon>
        <taxon>Trichogrammatidae</taxon>
        <taxon>Trichogramma</taxon>
    </lineage>
</organism>
<gene>
    <name evidence="1" type="ORF">TKK_003964</name>
</gene>
<dbReference type="Proteomes" id="UP001627154">
    <property type="component" value="Unassembled WGS sequence"/>
</dbReference>
<reference evidence="1 2" key="1">
    <citation type="journal article" date="2024" name="bioRxiv">
        <title>A reference genome for Trichogramma kaykai: A tiny desert-dwelling parasitoid wasp with competing sex-ratio distorters.</title>
        <authorList>
            <person name="Culotta J."/>
            <person name="Lindsey A.R."/>
        </authorList>
    </citation>
    <scope>NUCLEOTIDE SEQUENCE [LARGE SCALE GENOMIC DNA]</scope>
    <source>
        <strain evidence="1 2">KSX58</strain>
    </source>
</reference>
<accession>A0ABD2XD54</accession>
<keyword evidence="2" id="KW-1185">Reference proteome</keyword>
<evidence type="ECO:0000313" key="2">
    <source>
        <dbReference type="Proteomes" id="UP001627154"/>
    </source>
</evidence>
<name>A0ABD2XD54_9HYME</name>
<evidence type="ECO:0000313" key="1">
    <source>
        <dbReference type="EMBL" id="KAL3402778.1"/>
    </source>
</evidence>
<proteinExistence type="predicted"/>
<dbReference type="EMBL" id="JBJJXI010000032">
    <property type="protein sequence ID" value="KAL3402778.1"/>
    <property type="molecule type" value="Genomic_DNA"/>
</dbReference>
<comment type="caution">
    <text evidence="1">The sequence shown here is derived from an EMBL/GenBank/DDBJ whole genome shotgun (WGS) entry which is preliminary data.</text>
</comment>
<dbReference type="AlphaFoldDB" id="A0ABD2XD54"/>
<protein>
    <submittedName>
        <fullName evidence="1">Uncharacterized protein</fullName>
    </submittedName>
</protein>
<sequence>MAIPIDIHYFKSKDNADALLKLQQYIITNQIQDQELDDEEILRDMLLASVNIDPITPELLAQFKEAIRHYSIYYWNKVDLYDVNPAILLVACFEYVLCPEADHEEHDKLYRLDERKEVQEFQNLNLNE</sequence>